<evidence type="ECO:0000256" key="1">
    <source>
        <dbReference type="SAM" id="Phobius"/>
    </source>
</evidence>
<keyword evidence="1" id="KW-0472">Membrane</keyword>
<dbReference type="EMBL" id="JAKUCV010005901">
    <property type="protein sequence ID" value="KAJ4829428.1"/>
    <property type="molecule type" value="Genomic_DNA"/>
</dbReference>
<dbReference type="AlphaFoldDB" id="A0A9Q0FDE5"/>
<accession>A0A9Q0FDE5</accession>
<keyword evidence="1" id="KW-1133">Transmembrane helix</keyword>
<dbReference type="Proteomes" id="UP001141552">
    <property type="component" value="Unassembled WGS sequence"/>
</dbReference>
<sequence length="111" mass="11974">MQRDTRGGTRFTQHLGPFGGWGSVSDAGWGGVLALALRSSAMWVLAVVSASVWASLLLVLALAFLLIASSTSLTMLLLHGEMVRREHYLGVSSSLLEKACDILVHQHWGIE</sequence>
<name>A0A9Q0FDE5_9ROSI</name>
<reference evidence="2" key="1">
    <citation type="submission" date="2022-02" db="EMBL/GenBank/DDBJ databases">
        <authorList>
            <person name="Henning P.M."/>
            <person name="McCubbin A.G."/>
            <person name="Shore J.S."/>
        </authorList>
    </citation>
    <scope>NUCLEOTIDE SEQUENCE</scope>
    <source>
        <strain evidence="2">F60SS</strain>
        <tissue evidence="2">Leaves</tissue>
    </source>
</reference>
<organism evidence="2 3">
    <name type="scientific">Turnera subulata</name>
    <dbReference type="NCBI Taxonomy" id="218843"/>
    <lineage>
        <taxon>Eukaryota</taxon>
        <taxon>Viridiplantae</taxon>
        <taxon>Streptophyta</taxon>
        <taxon>Embryophyta</taxon>
        <taxon>Tracheophyta</taxon>
        <taxon>Spermatophyta</taxon>
        <taxon>Magnoliopsida</taxon>
        <taxon>eudicotyledons</taxon>
        <taxon>Gunneridae</taxon>
        <taxon>Pentapetalae</taxon>
        <taxon>rosids</taxon>
        <taxon>fabids</taxon>
        <taxon>Malpighiales</taxon>
        <taxon>Passifloraceae</taxon>
        <taxon>Turnera</taxon>
    </lineage>
</organism>
<reference evidence="2" key="2">
    <citation type="journal article" date="2023" name="Plants (Basel)">
        <title>Annotation of the Turnera subulata (Passifloraceae) Draft Genome Reveals the S-Locus Evolved after the Divergence of Turneroideae from Passifloroideae in a Stepwise Manner.</title>
        <authorList>
            <person name="Henning P.M."/>
            <person name="Roalson E.H."/>
            <person name="Mir W."/>
            <person name="McCubbin A.G."/>
            <person name="Shore J.S."/>
        </authorList>
    </citation>
    <scope>NUCLEOTIDE SEQUENCE</scope>
    <source>
        <strain evidence="2">F60SS</strain>
    </source>
</reference>
<feature type="transmembrane region" description="Helical" evidence="1">
    <location>
        <begin position="52"/>
        <end position="78"/>
    </location>
</feature>
<keyword evidence="1" id="KW-0812">Transmembrane</keyword>
<keyword evidence="3" id="KW-1185">Reference proteome</keyword>
<comment type="caution">
    <text evidence="2">The sequence shown here is derived from an EMBL/GenBank/DDBJ whole genome shotgun (WGS) entry which is preliminary data.</text>
</comment>
<evidence type="ECO:0000313" key="3">
    <source>
        <dbReference type="Proteomes" id="UP001141552"/>
    </source>
</evidence>
<gene>
    <name evidence="2" type="ORF">Tsubulata_006623</name>
</gene>
<proteinExistence type="predicted"/>
<protein>
    <submittedName>
        <fullName evidence="2">Uncharacterized protein</fullName>
    </submittedName>
</protein>
<evidence type="ECO:0000313" key="2">
    <source>
        <dbReference type="EMBL" id="KAJ4829428.1"/>
    </source>
</evidence>